<evidence type="ECO:0000313" key="3">
    <source>
        <dbReference type="EMBL" id="TLX40904.1"/>
    </source>
</evidence>
<organism evidence="3 4">
    <name type="scientific">Xanthobacter autotrophicus</name>
    <dbReference type="NCBI Taxonomy" id="280"/>
    <lineage>
        <taxon>Bacteria</taxon>
        <taxon>Pseudomonadati</taxon>
        <taxon>Pseudomonadota</taxon>
        <taxon>Alphaproteobacteria</taxon>
        <taxon>Hyphomicrobiales</taxon>
        <taxon>Xanthobacteraceae</taxon>
        <taxon>Xanthobacter</taxon>
    </lineage>
</organism>
<evidence type="ECO:0000259" key="2">
    <source>
        <dbReference type="PROSITE" id="PS50405"/>
    </source>
</evidence>
<dbReference type="Pfam" id="PF02798">
    <property type="entry name" value="GST_N"/>
    <property type="match status" value="1"/>
</dbReference>
<dbReference type="OrthoDB" id="5740960at2"/>
<accession>A0A6C1KCD5</accession>
<dbReference type="InterPro" id="IPR010987">
    <property type="entry name" value="Glutathione-S-Trfase_C-like"/>
</dbReference>
<dbReference type="SUPFAM" id="SSF47616">
    <property type="entry name" value="GST C-terminal domain-like"/>
    <property type="match status" value="1"/>
</dbReference>
<dbReference type="SUPFAM" id="SSF52833">
    <property type="entry name" value="Thioredoxin-like"/>
    <property type="match status" value="1"/>
</dbReference>
<comment type="caution">
    <text evidence="3">The sequence shown here is derived from an EMBL/GenBank/DDBJ whole genome shotgun (WGS) entry which is preliminary data.</text>
</comment>
<dbReference type="AlphaFoldDB" id="A0A6C1KCD5"/>
<dbReference type="RefSeq" id="WP_138401418.1">
    <property type="nucleotide sequence ID" value="NZ_JBAFVI010000007.1"/>
</dbReference>
<feature type="domain" description="GST N-terminal" evidence="1">
    <location>
        <begin position="1"/>
        <end position="79"/>
    </location>
</feature>
<dbReference type="PROSITE" id="PS50405">
    <property type="entry name" value="GST_CTER"/>
    <property type="match status" value="1"/>
</dbReference>
<sequence length="207" mass="22698">MKLYWAPHTRAFRILWLMEEAGAPYERQLVDIRTGEQDDPAFRRINPMGKVPALSDGDAHLAESGAICAYVAERVPAAHLAPPVGDPLRARYLHWMFFSAGCMEPAFLQKMKGIELPKSAAGWGSFDLVMEVVEEALKDGPYLLGEAFSAADVMLAMDLWYAIHLLKVVSPTPRVAAYVARCTARPAFQRAEAIEAAELAARAAAAL</sequence>
<dbReference type="PROSITE" id="PS50404">
    <property type="entry name" value="GST_NTER"/>
    <property type="match status" value="1"/>
</dbReference>
<gene>
    <name evidence="3" type="ORF">FBQ73_20855</name>
</gene>
<keyword evidence="3" id="KW-0808">Transferase</keyword>
<name>A0A6C1KCD5_XANAU</name>
<dbReference type="InterPro" id="IPR040079">
    <property type="entry name" value="Glutathione_S-Trfase"/>
</dbReference>
<protein>
    <submittedName>
        <fullName evidence="3">Glutathione S-transferase family protein</fullName>
    </submittedName>
</protein>
<dbReference type="Pfam" id="PF13410">
    <property type="entry name" value="GST_C_2"/>
    <property type="match status" value="1"/>
</dbReference>
<evidence type="ECO:0000259" key="1">
    <source>
        <dbReference type="PROSITE" id="PS50404"/>
    </source>
</evidence>
<dbReference type="GeneID" id="95775908"/>
<dbReference type="Gene3D" id="1.20.1050.10">
    <property type="match status" value="1"/>
</dbReference>
<dbReference type="EMBL" id="VAUP01000041">
    <property type="protein sequence ID" value="TLX40904.1"/>
    <property type="molecule type" value="Genomic_DNA"/>
</dbReference>
<proteinExistence type="predicted"/>
<dbReference type="Gene3D" id="3.40.30.10">
    <property type="entry name" value="Glutaredoxin"/>
    <property type="match status" value="1"/>
</dbReference>
<dbReference type="SFLD" id="SFLDG00358">
    <property type="entry name" value="Main_(cytGST)"/>
    <property type="match status" value="1"/>
</dbReference>
<dbReference type="CDD" id="cd03207">
    <property type="entry name" value="GST_C_8"/>
    <property type="match status" value="1"/>
</dbReference>
<dbReference type="PANTHER" id="PTHR44051">
    <property type="entry name" value="GLUTATHIONE S-TRANSFERASE-RELATED"/>
    <property type="match status" value="1"/>
</dbReference>
<dbReference type="CDD" id="cd03046">
    <property type="entry name" value="GST_N_GTT1_like"/>
    <property type="match status" value="1"/>
</dbReference>
<dbReference type="Proteomes" id="UP000305131">
    <property type="component" value="Unassembled WGS sequence"/>
</dbReference>
<reference evidence="3 4" key="1">
    <citation type="submission" date="2019-05" db="EMBL/GenBank/DDBJ databases">
        <authorList>
            <person name="Zhou X."/>
        </authorList>
    </citation>
    <scope>NUCLEOTIDE SEQUENCE [LARGE SCALE GENOMIC DNA]</scope>
    <source>
        <strain evidence="3 4">DSM 432</strain>
    </source>
</reference>
<dbReference type="SFLD" id="SFLDG01150">
    <property type="entry name" value="Main.1:_Beta-like"/>
    <property type="match status" value="1"/>
</dbReference>
<dbReference type="InterPro" id="IPR004045">
    <property type="entry name" value="Glutathione_S-Trfase_N"/>
</dbReference>
<dbReference type="GO" id="GO:0016740">
    <property type="term" value="F:transferase activity"/>
    <property type="evidence" value="ECO:0007669"/>
    <property type="project" value="UniProtKB-KW"/>
</dbReference>
<dbReference type="PANTHER" id="PTHR44051:SF8">
    <property type="entry name" value="GLUTATHIONE S-TRANSFERASE GSTA"/>
    <property type="match status" value="1"/>
</dbReference>
<feature type="domain" description="GST C-terminal" evidence="2">
    <location>
        <begin position="85"/>
        <end position="207"/>
    </location>
</feature>
<dbReference type="InterPro" id="IPR036249">
    <property type="entry name" value="Thioredoxin-like_sf"/>
</dbReference>
<evidence type="ECO:0000313" key="4">
    <source>
        <dbReference type="Proteomes" id="UP000305131"/>
    </source>
</evidence>
<dbReference type="InterPro" id="IPR036282">
    <property type="entry name" value="Glutathione-S-Trfase_C_sf"/>
</dbReference>
<dbReference type="SFLD" id="SFLDS00019">
    <property type="entry name" value="Glutathione_Transferase_(cytos"/>
    <property type="match status" value="1"/>
</dbReference>